<dbReference type="EMBL" id="LAZR01045080">
    <property type="protein sequence ID" value="KKK99720.1"/>
    <property type="molecule type" value="Genomic_DNA"/>
</dbReference>
<name>A0A0F9AN67_9ZZZZ</name>
<protein>
    <submittedName>
        <fullName evidence="2">Uncharacterized protein</fullName>
    </submittedName>
</protein>
<gene>
    <name evidence="2" type="ORF">LCGC14_2629890</name>
</gene>
<feature type="region of interest" description="Disordered" evidence="1">
    <location>
        <begin position="15"/>
        <end position="34"/>
    </location>
</feature>
<dbReference type="AlphaFoldDB" id="A0A0F9AN67"/>
<reference evidence="2" key="1">
    <citation type="journal article" date="2015" name="Nature">
        <title>Complex archaea that bridge the gap between prokaryotes and eukaryotes.</title>
        <authorList>
            <person name="Spang A."/>
            <person name="Saw J.H."/>
            <person name="Jorgensen S.L."/>
            <person name="Zaremba-Niedzwiedzka K."/>
            <person name="Martijn J."/>
            <person name="Lind A.E."/>
            <person name="van Eijk R."/>
            <person name="Schleper C."/>
            <person name="Guy L."/>
            <person name="Ettema T.J."/>
        </authorList>
    </citation>
    <scope>NUCLEOTIDE SEQUENCE</scope>
</reference>
<feature type="compositionally biased region" description="Basic and acidic residues" evidence="1">
    <location>
        <begin position="20"/>
        <end position="34"/>
    </location>
</feature>
<accession>A0A0F9AN67</accession>
<feature type="non-terminal residue" evidence="2">
    <location>
        <position position="56"/>
    </location>
</feature>
<comment type="caution">
    <text evidence="2">The sequence shown here is derived from an EMBL/GenBank/DDBJ whole genome shotgun (WGS) entry which is preliminary data.</text>
</comment>
<proteinExistence type="predicted"/>
<sequence>MPNELEVEFGLAHLAPPGAAREEQHSLTVPHERSGAATRTAVLGFNRNFGLHLPLL</sequence>
<organism evidence="2">
    <name type="scientific">marine sediment metagenome</name>
    <dbReference type="NCBI Taxonomy" id="412755"/>
    <lineage>
        <taxon>unclassified sequences</taxon>
        <taxon>metagenomes</taxon>
        <taxon>ecological metagenomes</taxon>
    </lineage>
</organism>
<evidence type="ECO:0000313" key="2">
    <source>
        <dbReference type="EMBL" id="KKK99720.1"/>
    </source>
</evidence>
<evidence type="ECO:0000256" key="1">
    <source>
        <dbReference type="SAM" id="MobiDB-lite"/>
    </source>
</evidence>